<dbReference type="PIRSF" id="PIRSF002741">
    <property type="entry name" value="MppA"/>
    <property type="match status" value="1"/>
</dbReference>
<dbReference type="EMBL" id="JFKA01000003">
    <property type="protein sequence ID" value="OSQ38821.1"/>
    <property type="molecule type" value="Genomic_DNA"/>
</dbReference>
<keyword evidence="7" id="KW-1185">Reference proteome</keyword>
<dbReference type="Pfam" id="PF00496">
    <property type="entry name" value="SBP_bac_5"/>
    <property type="match status" value="1"/>
</dbReference>
<dbReference type="Gene3D" id="3.90.76.10">
    <property type="entry name" value="Dipeptide-binding Protein, Domain 1"/>
    <property type="match status" value="1"/>
</dbReference>
<feature type="signal peptide" evidence="4">
    <location>
        <begin position="1"/>
        <end position="23"/>
    </location>
</feature>
<evidence type="ECO:0000259" key="5">
    <source>
        <dbReference type="Pfam" id="PF00496"/>
    </source>
</evidence>
<dbReference type="GO" id="GO:1904680">
    <property type="term" value="F:peptide transmembrane transporter activity"/>
    <property type="evidence" value="ECO:0007669"/>
    <property type="project" value="TreeGrafter"/>
</dbReference>
<dbReference type="CDD" id="cd08512">
    <property type="entry name" value="PBP2_NikA_DppA_OppA_like_7"/>
    <property type="match status" value="1"/>
</dbReference>
<dbReference type="PANTHER" id="PTHR30290">
    <property type="entry name" value="PERIPLASMIC BINDING COMPONENT OF ABC TRANSPORTER"/>
    <property type="match status" value="1"/>
</dbReference>
<dbReference type="GO" id="GO:0015833">
    <property type="term" value="P:peptide transport"/>
    <property type="evidence" value="ECO:0007669"/>
    <property type="project" value="TreeGrafter"/>
</dbReference>
<dbReference type="PANTHER" id="PTHR30290:SF34">
    <property type="entry name" value="ABC TRANSPORTER, PERIPLASMIC OLIGO-PEPTIDE BINDING PROTEIN, PUTATIVE-RELATED"/>
    <property type="match status" value="1"/>
</dbReference>
<reference evidence="6 7" key="1">
    <citation type="submission" date="2014-03" db="EMBL/GenBank/DDBJ databases">
        <title>The draft genome sequence of Thalassospira mesophila JCM 18969.</title>
        <authorList>
            <person name="Lai Q."/>
            <person name="Shao Z."/>
        </authorList>
    </citation>
    <scope>NUCLEOTIDE SEQUENCE [LARGE SCALE GENOMIC DNA]</scope>
    <source>
        <strain evidence="6 7">JCM 18969</strain>
    </source>
</reference>
<dbReference type="Gene3D" id="3.40.190.10">
    <property type="entry name" value="Periplasmic binding protein-like II"/>
    <property type="match status" value="1"/>
</dbReference>
<dbReference type="GO" id="GO:0030288">
    <property type="term" value="C:outer membrane-bounded periplasmic space"/>
    <property type="evidence" value="ECO:0007669"/>
    <property type="project" value="UniProtKB-ARBA"/>
</dbReference>
<dbReference type="InterPro" id="IPR000914">
    <property type="entry name" value="SBP_5_dom"/>
</dbReference>
<dbReference type="RefSeq" id="WP_085581511.1">
    <property type="nucleotide sequence ID" value="NZ_JFKA01000003.1"/>
</dbReference>
<accession>A0A1Y2L0R3</accession>
<organism evidence="6 7">
    <name type="scientific">Thalassospira mesophila</name>
    <dbReference type="NCBI Taxonomy" id="1293891"/>
    <lineage>
        <taxon>Bacteria</taxon>
        <taxon>Pseudomonadati</taxon>
        <taxon>Pseudomonadota</taxon>
        <taxon>Alphaproteobacteria</taxon>
        <taxon>Rhodospirillales</taxon>
        <taxon>Thalassospiraceae</taxon>
        <taxon>Thalassospira</taxon>
    </lineage>
</organism>
<comment type="similarity">
    <text evidence="2">Belongs to the bacterial solute-binding protein 5 family.</text>
</comment>
<evidence type="ECO:0000313" key="7">
    <source>
        <dbReference type="Proteomes" id="UP000193391"/>
    </source>
</evidence>
<dbReference type="PROSITE" id="PS01040">
    <property type="entry name" value="SBP_BACTERIAL_5"/>
    <property type="match status" value="1"/>
</dbReference>
<dbReference type="SUPFAM" id="SSF53850">
    <property type="entry name" value="Periplasmic binding protein-like II"/>
    <property type="match status" value="1"/>
</dbReference>
<evidence type="ECO:0000256" key="1">
    <source>
        <dbReference type="ARBA" id="ARBA00004418"/>
    </source>
</evidence>
<dbReference type="OrthoDB" id="9803988at2"/>
<gene>
    <name evidence="6" type="ORF">TMES_08560</name>
</gene>
<evidence type="ECO:0000313" key="6">
    <source>
        <dbReference type="EMBL" id="OSQ38821.1"/>
    </source>
</evidence>
<protein>
    <submittedName>
        <fullName evidence="6">ABC transporter substrate-binding protein</fullName>
    </submittedName>
</protein>
<evidence type="ECO:0000256" key="3">
    <source>
        <dbReference type="ARBA" id="ARBA00022729"/>
    </source>
</evidence>
<evidence type="ECO:0000256" key="2">
    <source>
        <dbReference type="ARBA" id="ARBA00005695"/>
    </source>
</evidence>
<dbReference type="InterPro" id="IPR039424">
    <property type="entry name" value="SBP_5"/>
</dbReference>
<dbReference type="GO" id="GO:0043190">
    <property type="term" value="C:ATP-binding cassette (ABC) transporter complex"/>
    <property type="evidence" value="ECO:0007669"/>
    <property type="project" value="InterPro"/>
</dbReference>
<name>A0A1Y2L0R3_9PROT</name>
<comment type="subcellular location">
    <subcellularLocation>
        <location evidence="1">Periplasm</location>
    </subcellularLocation>
</comment>
<sequence>MRKLIAGLILGTALASAPISAMAETPKNALVMAFSIDDIITLDPAEIFEFSGAEYSGNTYDRLIGYDIDDVSKIHGVVAESWDVSEDGKTYTFKIRDGIKFASGDALTAEDAAFSLRRVIKLDLSPAFILGQFGLTKDNVDTQITAPDDHTLVLKVDKPYAPTFVLYCLTAGVGSVVDKKEVMAHEKDGDMGHEWLKTNYAGSGPFELNKWTPNESLSLVANDNYWDGAPAMKRVIIRSVTEAASQQLLLQKGDIDIARNLEADQIASLKDNKDIKFQKKSKGTVWYLGLSQKNEYLSNPKVREALKYLVDYNGIADTILAGRGTIHQAFLPDGFLGASNDNPYKLDVAKAKELLKEAGYPDGFSVTMDTRNTTAITAMAQSLQATWSLAGINLEIIPGDGGQTLTKYRARQHDIYIGRWGADYQDPNTNASTFAWNPDNSDDAAAKPLAWRNSWDPKEMTAETEAAILERDTQKRIDMYKDLQKKVMDKGPFVVMFQETEIAGVRSNVQNFKLGPSFDDNKYRFVTKD</sequence>
<comment type="caution">
    <text evidence="6">The sequence shown here is derived from an EMBL/GenBank/DDBJ whole genome shotgun (WGS) entry which is preliminary data.</text>
</comment>
<dbReference type="Gene3D" id="3.10.105.10">
    <property type="entry name" value="Dipeptide-binding Protein, Domain 3"/>
    <property type="match status" value="1"/>
</dbReference>
<dbReference type="InterPro" id="IPR023765">
    <property type="entry name" value="SBP_5_CS"/>
</dbReference>
<dbReference type="AlphaFoldDB" id="A0A1Y2L0R3"/>
<keyword evidence="3 4" id="KW-0732">Signal</keyword>
<dbReference type="STRING" id="1293891.TMES_08560"/>
<dbReference type="Proteomes" id="UP000193391">
    <property type="component" value="Unassembled WGS sequence"/>
</dbReference>
<dbReference type="InterPro" id="IPR030678">
    <property type="entry name" value="Peptide/Ni-bd"/>
</dbReference>
<feature type="domain" description="Solute-binding protein family 5" evidence="5">
    <location>
        <begin position="73"/>
        <end position="435"/>
    </location>
</feature>
<proteinExistence type="inferred from homology"/>
<feature type="chain" id="PRO_5012914901" evidence="4">
    <location>
        <begin position="24"/>
        <end position="529"/>
    </location>
</feature>
<evidence type="ECO:0000256" key="4">
    <source>
        <dbReference type="SAM" id="SignalP"/>
    </source>
</evidence>